<dbReference type="EnsemblMetazoa" id="ACUA024392-RA">
    <property type="protein sequence ID" value="ACUA024392-PA"/>
    <property type="gene ID" value="ACUA024392"/>
</dbReference>
<reference evidence="10" key="1">
    <citation type="submission" date="2013-09" db="EMBL/GenBank/DDBJ databases">
        <title>The Genome Sequence of Anopheles culicifacies species A.</title>
        <authorList>
            <consortium name="The Broad Institute Genomics Platform"/>
            <person name="Neafsey D.E."/>
            <person name="Besansky N."/>
            <person name="Howell P."/>
            <person name="Walton C."/>
            <person name="Young S.K."/>
            <person name="Zeng Q."/>
            <person name="Gargeya S."/>
            <person name="Fitzgerald M."/>
            <person name="Haas B."/>
            <person name="Abouelleil A."/>
            <person name="Allen A.W."/>
            <person name="Alvarado L."/>
            <person name="Arachchi H.M."/>
            <person name="Berlin A.M."/>
            <person name="Chapman S.B."/>
            <person name="Gainer-Dewar J."/>
            <person name="Goldberg J."/>
            <person name="Griggs A."/>
            <person name="Gujja S."/>
            <person name="Hansen M."/>
            <person name="Howarth C."/>
            <person name="Imamovic A."/>
            <person name="Ireland A."/>
            <person name="Larimer J."/>
            <person name="McCowan C."/>
            <person name="Murphy C."/>
            <person name="Pearson M."/>
            <person name="Poon T.W."/>
            <person name="Priest M."/>
            <person name="Roberts A."/>
            <person name="Saif S."/>
            <person name="Shea T."/>
            <person name="Sisk P."/>
            <person name="Sykes S."/>
            <person name="Wortman J."/>
            <person name="Nusbaum C."/>
            <person name="Birren B."/>
        </authorList>
    </citation>
    <scope>NUCLEOTIDE SEQUENCE [LARGE SCALE GENOMIC DNA]</scope>
    <source>
        <strain evidence="10">A-37</strain>
    </source>
</reference>
<reference evidence="9" key="2">
    <citation type="submission" date="2020-05" db="UniProtKB">
        <authorList>
            <consortium name="EnsemblMetazoa"/>
        </authorList>
    </citation>
    <scope>IDENTIFICATION</scope>
    <source>
        <strain evidence="9">A-37</strain>
    </source>
</reference>
<dbReference type="VEuPathDB" id="VectorBase:ACUA024392"/>
<dbReference type="GO" id="GO:0003724">
    <property type="term" value="F:RNA helicase activity"/>
    <property type="evidence" value="ECO:0007669"/>
    <property type="project" value="UniProtKB-EC"/>
</dbReference>
<evidence type="ECO:0000256" key="4">
    <source>
        <dbReference type="ARBA" id="ARBA00022801"/>
    </source>
</evidence>
<protein>
    <recommendedName>
        <fullName evidence="1">RNA helicase</fullName>
        <ecNumber evidence="1">3.6.4.13</ecNumber>
    </recommendedName>
</protein>
<evidence type="ECO:0000313" key="9">
    <source>
        <dbReference type="EnsemblMetazoa" id="ACUA024392-PA"/>
    </source>
</evidence>
<organism evidence="9 10">
    <name type="scientific">Anopheles culicifacies</name>
    <dbReference type="NCBI Taxonomy" id="139723"/>
    <lineage>
        <taxon>Eukaryota</taxon>
        <taxon>Metazoa</taxon>
        <taxon>Ecdysozoa</taxon>
        <taxon>Arthropoda</taxon>
        <taxon>Hexapoda</taxon>
        <taxon>Insecta</taxon>
        <taxon>Pterygota</taxon>
        <taxon>Neoptera</taxon>
        <taxon>Endopterygota</taxon>
        <taxon>Diptera</taxon>
        <taxon>Nematocera</taxon>
        <taxon>Culicoidea</taxon>
        <taxon>Culicidae</taxon>
        <taxon>Anophelinae</taxon>
        <taxon>Anopheles</taxon>
        <taxon>culicifacies species complex</taxon>
    </lineage>
</organism>
<dbReference type="Gene3D" id="2.30.30.140">
    <property type="match status" value="1"/>
</dbReference>
<dbReference type="EC" id="3.6.4.13" evidence="1"/>
<dbReference type="GO" id="GO:0042078">
    <property type="term" value="P:germ-line stem cell division"/>
    <property type="evidence" value="ECO:0007669"/>
    <property type="project" value="TreeGrafter"/>
</dbReference>
<keyword evidence="10" id="KW-1185">Reference proteome</keyword>
<dbReference type="Proteomes" id="UP000075883">
    <property type="component" value="Unassembled WGS sequence"/>
</dbReference>
<dbReference type="GO" id="GO:0016787">
    <property type="term" value="F:hydrolase activity"/>
    <property type="evidence" value="ECO:0007669"/>
    <property type="project" value="UniProtKB-KW"/>
</dbReference>
<keyword evidence="3" id="KW-0547">Nucleotide-binding</keyword>
<evidence type="ECO:0000256" key="3">
    <source>
        <dbReference type="ARBA" id="ARBA00022741"/>
    </source>
</evidence>
<evidence type="ECO:0000256" key="1">
    <source>
        <dbReference type="ARBA" id="ARBA00012552"/>
    </source>
</evidence>
<proteinExistence type="predicted"/>
<dbReference type="STRING" id="139723.A0A182MRB2"/>
<evidence type="ECO:0000256" key="5">
    <source>
        <dbReference type="ARBA" id="ARBA00022806"/>
    </source>
</evidence>
<evidence type="ECO:0000313" key="10">
    <source>
        <dbReference type="Proteomes" id="UP000075883"/>
    </source>
</evidence>
<name>A0A182MRB2_9DIPT</name>
<keyword evidence="6" id="KW-0067">ATP-binding</keyword>
<keyword evidence="2" id="KW-0677">Repeat</keyword>
<comment type="catalytic activity">
    <reaction evidence="7">
        <text>ATP + H2O = ADP + phosphate + H(+)</text>
        <dbReference type="Rhea" id="RHEA:13065"/>
        <dbReference type="ChEBI" id="CHEBI:15377"/>
        <dbReference type="ChEBI" id="CHEBI:15378"/>
        <dbReference type="ChEBI" id="CHEBI:30616"/>
        <dbReference type="ChEBI" id="CHEBI:43474"/>
        <dbReference type="ChEBI" id="CHEBI:456216"/>
        <dbReference type="EC" id="3.6.4.13"/>
    </reaction>
</comment>
<feature type="compositionally biased region" description="Low complexity" evidence="8">
    <location>
        <begin position="311"/>
        <end position="323"/>
    </location>
</feature>
<dbReference type="AlphaFoldDB" id="A0A182MRB2"/>
<dbReference type="EMBL" id="AXCM01000964">
    <property type="status" value="NOT_ANNOTATED_CDS"/>
    <property type="molecule type" value="Genomic_DNA"/>
</dbReference>
<feature type="compositionally biased region" description="Basic and acidic residues" evidence="8">
    <location>
        <begin position="343"/>
        <end position="353"/>
    </location>
</feature>
<evidence type="ECO:0000256" key="2">
    <source>
        <dbReference type="ARBA" id="ARBA00022737"/>
    </source>
</evidence>
<dbReference type="PANTHER" id="PTHR22655:SF2">
    <property type="entry name" value="ATP-DEPENDENT RNA HELICASE TDRD12-RELATED"/>
    <property type="match status" value="1"/>
</dbReference>
<dbReference type="GO" id="GO:0005524">
    <property type="term" value="F:ATP binding"/>
    <property type="evidence" value="ECO:0007669"/>
    <property type="project" value="UniProtKB-KW"/>
</dbReference>
<keyword evidence="4" id="KW-0378">Hydrolase</keyword>
<dbReference type="PANTHER" id="PTHR22655">
    <property type="entry name" value="ATP-DEPENDENT RNA HELICASE TDRD12-RELATED"/>
    <property type="match status" value="1"/>
</dbReference>
<feature type="region of interest" description="Disordered" evidence="8">
    <location>
        <begin position="310"/>
        <end position="386"/>
    </location>
</feature>
<feature type="compositionally biased region" description="Basic residues" evidence="8">
    <location>
        <begin position="364"/>
        <end position="377"/>
    </location>
</feature>
<sequence length="386" mass="44880">MALDHIHITHYIDPHCFYYKTETACMQEHEQAKFAVTFNEHCENEYGIIYDTVRHVQSGKPAQPGDLVALRSNQLQRWIRCEVEELLVDLNQTNWYYLWAIDEGFPIKSDIKYVRPLPQAFRQEPAHAKRGAIINILPGETQYNYDNDEQMLVPSTKWSTGIASTLELMLENAESISFLPRNQFLLQNETIHFGELFITTQTNITHNVAKMLREACPGQMILIQNSKFFEDIKYLQGQNKKRYVNNAGLDNHVVNNFMTHYHHKTYDPANLECMETDTKLAMKVYEWLNRNKEARIAILEQQKTDRDRMIEPPITSISSESVSNKYPGRATHESDEEDGSTITKDHFFRKCDENGGNVQAQRGKSTRLSKNIKRHQARMQQMKSSS</sequence>
<evidence type="ECO:0000256" key="6">
    <source>
        <dbReference type="ARBA" id="ARBA00022840"/>
    </source>
</evidence>
<evidence type="ECO:0000256" key="8">
    <source>
        <dbReference type="SAM" id="MobiDB-lite"/>
    </source>
</evidence>
<keyword evidence="5" id="KW-0347">Helicase</keyword>
<evidence type="ECO:0000256" key="7">
    <source>
        <dbReference type="ARBA" id="ARBA00047984"/>
    </source>
</evidence>
<dbReference type="SUPFAM" id="SSF63748">
    <property type="entry name" value="Tudor/PWWP/MBT"/>
    <property type="match status" value="1"/>
</dbReference>
<accession>A0A182MRB2</accession>